<evidence type="ECO:0000313" key="5">
    <source>
        <dbReference type="Proteomes" id="UP000502502"/>
    </source>
</evidence>
<dbReference type="GO" id="GO:0061522">
    <property type="term" value="F:1,4-dihydroxy-2-naphthoyl-CoA thioesterase activity"/>
    <property type="evidence" value="ECO:0007669"/>
    <property type="project" value="TreeGrafter"/>
</dbReference>
<keyword evidence="2" id="KW-0378">Hydrolase</keyword>
<dbReference type="CDD" id="cd03443">
    <property type="entry name" value="PaaI_thioesterase"/>
    <property type="match status" value="1"/>
</dbReference>
<evidence type="ECO:0000313" key="4">
    <source>
        <dbReference type="EMBL" id="QIL02845.1"/>
    </source>
</evidence>
<accession>A0A6G7ZPI8</accession>
<dbReference type="Pfam" id="PF03061">
    <property type="entry name" value="4HBT"/>
    <property type="match status" value="1"/>
</dbReference>
<dbReference type="InterPro" id="IPR003736">
    <property type="entry name" value="PAAI_dom"/>
</dbReference>
<dbReference type="InterPro" id="IPR006683">
    <property type="entry name" value="Thioestr_dom"/>
</dbReference>
<dbReference type="Gene3D" id="3.10.129.10">
    <property type="entry name" value="Hotdog Thioesterase"/>
    <property type="match status" value="1"/>
</dbReference>
<dbReference type="EMBL" id="CP049871">
    <property type="protein sequence ID" value="QIL02845.1"/>
    <property type="molecule type" value="Genomic_DNA"/>
</dbReference>
<comment type="similarity">
    <text evidence="1">Belongs to the thioesterase PaaI family.</text>
</comment>
<dbReference type="NCBIfam" id="TIGR00369">
    <property type="entry name" value="unchar_dom_1"/>
    <property type="match status" value="1"/>
</dbReference>
<gene>
    <name evidence="4" type="ORF">G7078_08655</name>
</gene>
<dbReference type="AlphaFoldDB" id="A0A6G7ZPI8"/>
<dbReference type="PANTHER" id="PTHR43240:SF5">
    <property type="entry name" value="1,4-DIHYDROXY-2-NAPHTHOYL-COA THIOESTERASE 1"/>
    <property type="match status" value="1"/>
</dbReference>
<evidence type="ECO:0000259" key="3">
    <source>
        <dbReference type="Pfam" id="PF03061"/>
    </source>
</evidence>
<proteinExistence type="inferred from homology"/>
<evidence type="ECO:0000256" key="2">
    <source>
        <dbReference type="ARBA" id="ARBA00022801"/>
    </source>
</evidence>
<organism evidence="4 5">
    <name type="scientific">Sphingomonas sinipercae</name>
    <dbReference type="NCBI Taxonomy" id="2714944"/>
    <lineage>
        <taxon>Bacteria</taxon>
        <taxon>Pseudomonadati</taxon>
        <taxon>Pseudomonadota</taxon>
        <taxon>Alphaproteobacteria</taxon>
        <taxon>Sphingomonadales</taxon>
        <taxon>Sphingomonadaceae</taxon>
        <taxon>Sphingomonas</taxon>
    </lineage>
</organism>
<name>A0A6G7ZPI8_9SPHN</name>
<feature type="domain" description="Thioesterase" evidence="3">
    <location>
        <begin position="84"/>
        <end position="161"/>
    </location>
</feature>
<dbReference type="SUPFAM" id="SSF54637">
    <property type="entry name" value="Thioesterase/thiol ester dehydrase-isomerase"/>
    <property type="match status" value="1"/>
</dbReference>
<sequence length="175" mass="18961">MSSALILAVRLAPADALRQPRYQTANICEESSVTIWHQDKPKLSDVVPSDGTMIHHVGIEIVEIGEDFLTARMPVDHRTVQPQGRLHGGASCVLAETVGSIAANLAIDSTEFLAVGLEINANHIRPVKSGFVYGTARPDAIGRTTQVWTIRITDDEDRLVCVSRLTMAVIPLARG</sequence>
<reference evidence="4 5" key="1">
    <citation type="submission" date="2020-03" db="EMBL/GenBank/DDBJ databases">
        <title>Sphingomonas sp. nov., isolated from fish.</title>
        <authorList>
            <person name="Hyun D.-W."/>
            <person name="Bae J.-W."/>
        </authorList>
    </citation>
    <scope>NUCLEOTIDE SEQUENCE [LARGE SCALE GENOMIC DNA]</scope>
    <source>
        <strain evidence="4 5">HDW15C</strain>
    </source>
</reference>
<dbReference type="GO" id="GO:0005829">
    <property type="term" value="C:cytosol"/>
    <property type="evidence" value="ECO:0007669"/>
    <property type="project" value="TreeGrafter"/>
</dbReference>
<protein>
    <submittedName>
        <fullName evidence="4">Hotdog fold thioesterase</fullName>
    </submittedName>
</protein>
<keyword evidence="5" id="KW-1185">Reference proteome</keyword>
<dbReference type="InterPro" id="IPR029069">
    <property type="entry name" value="HotDog_dom_sf"/>
</dbReference>
<dbReference type="Proteomes" id="UP000502502">
    <property type="component" value="Chromosome"/>
</dbReference>
<dbReference type="PANTHER" id="PTHR43240">
    <property type="entry name" value="1,4-DIHYDROXY-2-NAPHTHOYL-COA THIOESTERASE 1"/>
    <property type="match status" value="1"/>
</dbReference>
<dbReference type="KEGG" id="ssin:G7078_08655"/>
<evidence type="ECO:0000256" key="1">
    <source>
        <dbReference type="ARBA" id="ARBA00008324"/>
    </source>
</evidence>